<name>A0A4R5W0T5_9BURK</name>
<comment type="caution">
    <text evidence="8">The sequence shown here is derived from an EMBL/GenBank/DDBJ whole genome shotgun (WGS) entry which is preliminary data.</text>
</comment>
<dbReference type="Pfam" id="PF02465">
    <property type="entry name" value="FliD_N"/>
    <property type="match status" value="1"/>
</dbReference>
<gene>
    <name evidence="8" type="ORF">E2I14_11345</name>
</gene>
<keyword evidence="5" id="KW-0964">Secreted</keyword>
<protein>
    <recommendedName>
        <fullName evidence="5">Flagellar hook-associated protein 2</fullName>
        <shortName evidence="5">HAP2</shortName>
    </recommendedName>
    <alternativeName>
        <fullName evidence="5">Flagellar cap protein</fullName>
    </alternativeName>
</protein>
<proteinExistence type="inferred from homology"/>
<dbReference type="InterPro" id="IPR010809">
    <property type="entry name" value="FliD_C"/>
</dbReference>
<dbReference type="GO" id="GO:0009424">
    <property type="term" value="C:bacterial-type flagellum hook"/>
    <property type="evidence" value="ECO:0007669"/>
    <property type="project" value="UniProtKB-UniRule"/>
</dbReference>
<keyword evidence="9" id="KW-1185">Reference proteome</keyword>
<evidence type="ECO:0000256" key="3">
    <source>
        <dbReference type="ARBA" id="ARBA00023054"/>
    </source>
</evidence>
<feature type="domain" description="Flagellar hook-associated protein 2 C-terminal" evidence="7">
    <location>
        <begin position="252"/>
        <end position="421"/>
    </location>
</feature>
<dbReference type="PANTHER" id="PTHR30288:SF0">
    <property type="entry name" value="FLAGELLAR HOOK-ASSOCIATED PROTEIN 2"/>
    <property type="match status" value="1"/>
</dbReference>
<evidence type="ECO:0000313" key="8">
    <source>
        <dbReference type="EMBL" id="TDK65542.1"/>
    </source>
</evidence>
<keyword evidence="3" id="KW-0175">Coiled coil</keyword>
<keyword evidence="4 5" id="KW-0975">Bacterial flagellum</keyword>
<dbReference type="Pfam" id="PF07195">
    <property type="entry name" value="FliD_C"/>
    <property type="match status" value="1"/>
</dbReference>
<comment type="function">
    <text evidence="5">Required for morphogenesis and for the elongation of the flagellar filament by facilitating polymerization of the flagellin monomers at the tip of growing filament. Forms a capping structure, which prevents flagellin subunits (transported through the central channel of the flagellum) from leaking out without polymerization at the distal end.</text>
</comment>
<dbReference type="OrthoDB" id="9810816at2"/>
<evidence type="ECO:0000259" key="6">
    <source>
        <dbReference type="Pfam" id="PF02465"/>
    </source>
</evidence>
<evidence type="ECO:0000256" key="2">
    <source>
        <dbReference type="ARBA" id="ARBA00011255"/>
    </source>
</evidence>
<evidence type="ECO:0000256" key="1">
    <source>
        <dbReference type="ARBA" id="ARBA00009764"/>
    </source>
</evidence>
<keyword evidence="8" id="KW-0969">Cilium</keyword>
<dbReference type="GO" id="GO:0071973">
    <property type="term" value="P:bacterial-type flagellum-dependent cell motility"/>
    <property type="evidence" value="ECO:0007669"/>
    <property type="project" value="TreeGrafter"/>
</dbReference>
<evidence type="ECO:0000259" key="7">
    <source>
        <dbReference type="Pfam" id="PF07195"/>
    </source>
</evidence>
<dbReference type="EMBL" id="SMYL01000005">
    <property type="protein sequence ID" value="TDK65542.1"/>
    <property type="molecule type" value="Genomic_DNA"/>
</dbReference>
<evidence type="ECO:0000256" key="4">
    <source>
        <dbReference type="ARBA" id="ARBA00023143"/>
    </source>
</evidence>
<dbReference type="GO" id="GO:0007155">
    <property type="term" value="P:cell adhesion"/>
    <property type="evidence" value="ECO:0007669"/>
    <property type="project" value="InterPro"/>
</dbReference>
<dbReference type="InterPro" id="IPR003481">
    <property type="entry name" value="FliD_N"/>
</dbReference>
<dbReference type="PANTHER" id="PTHR30288">
    <property type="entry name" value="FLAGELLAR CAP/ASSEMBLY PROTEIN FLID"/>
    <property type="match status" value="1"/>
</dbReference>
<accession>A0A4R5W0T5</accession>
<feature type="domain" description="Flagellar hook-associated protein 2 N-terminal" evidence="6">
    <location>
        <begin position="23"/>
        <end position="119"/>
    </location>
</feature>
<evidence type="ECO:0000256" key="5">
    <source>
        <dbReference type="RuleBase" id="RU362066"/>
    </source>
</evidence>
<keyword evidence="8" id="KW-0282">Flagellum</keyword>
<dbReference type="GO" id="GO:0009421">
    <property type="term" value="C:bacterial-type flagellum filament cap"/>
    <property type="evidence" value="ECO:0007669"/>
    <property type="project" value="InterPro"/>
</dbReference>
<evidence type="ECO:0000313" key="9">
    <source>
        <dbReference type="Proteomes" id="UP000294829"/>
    </source>
</evidence>
<reference evidence="8 9" key="1">
    <citation type="submission" date="2019-03" db="EMBL/GenBank/DDBJ databases">
        <title>Sapientia aquatica gen. nov., sp. nov., isolated from a crater lake.</title>
        <authorList>
            <person name="Felfoldi T."/>
            <person name="Szabo A."/>
            <person name="Toth E."/>
            <person name="Schumann P."/>
            <person name="Keki Z."/>
            <person name="Marialigeti K."/>
            <person name="Mathe I."/>
        </authorList>
    </citation>
    <scope>NUCLEOTIDE SEQUENCE [LARGE SCALE GENOMIC DNA]</scope>
    <source>
        <strain evidence="8 9">SA-152</strain>
    </source>
</reference>
<dbReference type="Proteomes" id="UP000294829">
    <property type="component" value="Unassembled WGS sequence"/>
</dbReference>
<dbReference type="AlphaFoldDB" id="A0A4R5W0T5"/>
<comment type="subcellular location">
    <subcellularLocation>
        <location evidence="5">Secreted</location>
    </subcellularLocation>
    <subcellularLocation>
        <location evidence="5">Bacterial flagellum</location>
    </subcellularLocation>
</comment>
<sequence length="676" mass="66843">MSNVTNVGSSAGAAIISSLGVGSGLNVTGIISQLMAVQNQPVNLLQNQEASTQTLVSNFGQLQNALSTFQTAMQGLTSASNYQSVTASVANSSVATVTASSSASAGTYSLQVNQLAQAQTLVTAGQATSTGAIGVGTISFNFGTISGGTATSGKYGTGTIFTNSGSAAKTVTIDSSNNSITGIAAAINAANIGVTASIVNDGSNTPYRLSLTSNNTGAANSMQISVSGDAALSSMLNQDPSGTQNLTETSAAQNAQFNLNGIAITSSTNTASNVISGVSLNLLSTNTTATTLSVNKNNAGATNAVNSFVSAYNTIASTIQQATAYDSSAKQAGPLQGQTSVLSIMSQMQQVLNQPIPGAPSAYSNLAQIGVSFQKDGTLSVDNTKLQAALTANPAAVSGMFASNGISNDSLISYTSSNTLTKPGSYAVNITRLAGQGSITGSAAAATTITAGVNDTLTLNLDGTTANVTLAAGTYTPASLATALQTAINTNNAFTASGASASVSQNAGVLSITSNSYGSKSIANVTGGNGQSDLLGSAAATVVAGVDVAGTINGALATGTGQTLVGATGDNSAGLTIKVIGGSVGARGSINYTQGYTNGLNTLMTSVLGKGGQIAAATAGYNATIKSMQATIANDQLLNQQVLANYQAEFSALDVTMAKLTSTSTYLTQQLAALAK</sequence>
<keyword evidence="8" id="KW-0966">Cell projection</keyword>
<dbReference type="InterPro" id="IPR040026">
    <property type="entry name" value="FliD"/>
</dbReference>
<comment type="subunit">
    <text evidence="2 5">Homopentamer.</text>
</comment>
<organism evidence="8 9">
    <name type="scientific">Sapientia aquatica</name>
    <dbReference type="NCBI Taxonomy" id="1549640"/>
    <lineage>
        <taxon>Bacteria</taxon>
        <taxon>Pseudomonadati</taxon>
        <taxon>Pseudomonadota</taxon>
        <taxon>Betaproteobacteria</taxon>
        <taxon>Burkholderiales</taxon>
        <taxon>Oxalobacteraceae</taxon>
        <taxon>Sapientia</taxon>
    </lineage>
</organism>
<dbReference type="RefSeq" id="WP_133328547.1">
    <property type="nucleotide sequence ID" value="NZ_SMYL01000005.1"/>
</dbReference>
<comment type="similarity">
    <text evidence="1 5">Belongs to the FliD family.</text>
</comment>
<dbReference type="GO" id="GO:0005576">
    <property type="term" value="C:extracellular region"/>
    <property type="evidence" value="ECO:0007669"/>
    <property type="project" value="UniProtKB-SubCell"/>
</dbReference>